<evidence type="ECO:0000313" key="2">
    <source>
        <dbReference type="Proteomes" id="UP000198796"/>
    </source>
</evidence>
<protein>
    <submittedName>
        <fullName evidence="1">PAS domain-containing protein</fullName>
    </submittedName>
</protein>
<dbReference type="STRING" id="871651.SAMN05421688_2496"/>
<dbReference type="Proteomes" id="UP000198796">
    <property type="component" value="Unassembled WGS sequence"/>
</dbReference>
<proteinExistence type="predicted"/>
<reference evidence="1 2" key="1">
    <citation type="submission" date="2016-10" db="EMBL/GenBank/DDBJ databases">
        <authorList>
            <person name="de Groot N.N."/>
        </authorList>
    </citation>
    <scope>NUCLEOTIDE SEQUENCE [LARGE SCALE GENOMIC DNA]</scope>
    <source>
        <strain evidence="1 2">DSM 29316</strain>
    </source>
</reference>
<name>A0A1I0XUD2_9RHOB</name>
<evidence type="ECO:0000313" key="1">
    <source>
        <dbReference type="EMBL" id="SFB04524.1"/>
    </source>
</evidence>
<dbReference type="AlphaFoldDB" id="A0A1I0XUD2"/>
<dbReference type="Pfam" id="PF12860">
    <property type="entry name" value="PAS_7"/>
    <property type="match status" value="1"/>
</dbReference>
<dbReference type="InterPro" id="IPR035965">
    <property type="entry name" value="PAS-like_dom_sf"/>
</dbReference>
<keyword evidence="2" id="KW-1185">Reference proteome</keyword>
<gene>
    <name evidence="1" type="ORF">SAMN05421688_2496</name>
</gene>
<organism evidence="1 2">
    <name type="scientific">Poseidonocella pacifica</name>
    <dbReference type="NCBI Taxonomy" id="871651"/>
    <lineage>
        <taxon>Bacteria</taxon>
        <taxon>Pseudomonadati</taxon>
        <taxon>Pseudomonadota</taxon>
        <taxon>Alphaproteobacteria</taxon>
        <taxon>Rhodobacterales</taxon>
        <taxon>Roseobacteraceae</taxon>
        <taxon>Poseidonocella</taxon>
    </lineage>
</organism>
<dbReference type="SUPFAM" id="SSF55785">
    <property type="entry name" value="PYP-like sensor domain (PAS domain)"/>
    <property type="match status" value="2"/>
</dbReference>
<sequence length="508" mass="56260">MDLTLTHLVVIGLSAVTAAMMFVLLKAPASVRPPSMPAPEPCADLVFLFDKEALVDCTAPGLIRSDASGPKSDWDLLLQSFTQRFAGLPGRPSDVDEDEPLECRSTCEEDPARVLIRREGARTIVRLHQPVPQDIGQILYEQNSLKRQVEQLTYMLENAPAPIWHLNTREEIDFANAAYRGLSGAPSDAVDDEGRLRQVFEPASVLSDGPQRQAIAEPDGARRWYDIHSVRLPTGTHNFAVDIDAVVNSEAAQRNFVQTLAKTFAQLSTGLAIFDRNRQLVLFNPALIDLTKLPVDFLSSRPALLSFFDHMRESKVMPEPKNYASWRENIGALVSEAGDGKYSELWSLPSGLTYRVTGRPHPDGALAFLFEDITAEITLTRGFRAELELSKSLLDNLGEAVAVFSNSGVLSLSNKAYRDLWNMDHQTAFSEITVFDSSQTWNEERGPSPHWQDICDFVLNNRDRTEWAAIIGKLRLRVVPLSGGATMVSFRYQDVAAVPNAKATAASH</sequence>
<dbReference type="OrthoDB" id="9797304at2"/>
<dbReference type="RefSeq" id="WP_092065383.1">
    <property type="nucleotide sequence ID" value="NZ_FOJU01000004.1"/>
</dbReference>
<dbReference type="EMBL" id="FOJU01000004">
    <property type="protein sequence ID" value="SFB04524.1"/>
    <property type="molecule type" value="Genomic_DNA"/>
</dbReference>
<accession>A0A1I0XUD2</accession>